<feature type="region of interest" description="Disordered" evidence="1">
    <location>
        <begin position="231"/>
        <end position="262"/>
    </location>
</feature>
<reference evidence="2 3" key="1">
    <citation type="journal article" date="2015" name="Genome Biol. Evol.">
        <title>Phylogenomic analyses indicate that early fungi evolved digesting cell walls of algal ancestors of land plants.</title>
        <authorList>
            <person name="Chang Y."/>
            <person name="Wang S."/>
            <person name="Sekimoto S."/>
            <person name="Aerts A.L."/>
            <person name="Choi C."/>
            <person name="Clum A."/>
            <person name="LaButti K.M."/>
            <person name="Lindquist E.A."/>
            <person name="Yee Ngan C."/>
            <person name="Ohm R.A."/>
            <person name="Salamov A.A."/>
            <person name="Grigoriev I.V."/>
            <person name="Spatafora J.W."/>
            <person name="Berbee M.L."/>
        </authorList>
    </citation>
    <scope>NUCLEOTIDE SEQUENCE [LARGE SCALE GENOMIC DNA]</scope>
    <source>
        <strain evidence="2 3">JEL478</strain>
    </source>
</reference>
<evidence type="ECO:0000313" key="3">
    <source>
        <dbReference type="Proteomes" id="UP000070544"/>
    </source>
</evidence>
<accession>A0A139A807</accession>
<gene>
    <name evidence="2" type="ORF">M427DRAFT_46019</name>
</gene>
<protein>
    <submittedName>
        <fullName evidence="2">Uncharacterized protein</fullName>
    </submittedName>
</protein>
<dbReference type="Proteomes" id="UP000070544">
    <property type="component" value="Unassembled WGS sequence"/>
</dbReference>
<feature type="region of interest" description="Disordered" evidence="1">
    <location>
        <begin position="1"/>
        <end position="38"/>
    </location>
</feature>
<keyword evidence="3" id="KW-1185">Reference proteome</keyword>
<dbReference type="EMBL" id="KQ965783">
    <property type="protein sequence ID" value="KXS12920.1"/>
    <property type="molecule type" value="Genomic_DNA"/>
</dbReference>
<organism evidence="2 3">
    <name type="scientific">Gonapodya prolifera (strain JEL478)</name>
    <name type="common">Monoblepharis prolifera</name>
    <dbReference type="NCBI Taxonomy" id="1344416"/>
    <lineage>
        <taxon>Eukaryota</taxon>
        <taxon>Fungi</taxon>
        <taxon>Fungi incertae sedis</taxon>
        <taxon>Chytridiomycota</taxon>
        <taxon>Chytridiomycota incertae sedis</taxon>
        <taxon>Monoblepharidomycetes</taxon>
        <taxon>Monoblepharidales</taxon>
        <taxon>Gonapodyaceae</taxon>
        <taxon>Gonapodya</taxon>
    </lineage>
</organism>
<proteinExistence type="predicted"/>
<evidence type="ECO:0000313" key="2">
    <source>
        <dbReference type="EMBL" id="KXS12920.1"/>
    </source>
</evidence>
<name>A0A139A807_GONPJ</name>
<feature type="compositionally biased region" description="Polar residues" evidence="1">
    <location>
        <begin position="24"/>
        <end position="34"/>
    </location>
</feature>
<dbReference type="AlphaFoldDB" id="A0A139A807"/>
<sequence length="262" mass="28851">MRQRHAREGRRSSFPVGVSKKRNTTCSNTVNTEPQGAKPATALARERKGCGEWRVFARGDVGARSTVINSERLQRDGYGKTSSLVDVTAIRGGPRRCMREWSCAGVCCVRNSEGTGTVMCLDTTEITAQEQIEEGETAPRKGGKEILRPRGGLKNREHKRSWCNVAYGVPRGAKRGLRKALAWLLLSVRNRDKTVRRTGGDVKRHCCNVPAWPDTGRIQSLMDNESFLREAEKTDASGGTVSKSNRVCSGRDSRGTKTVTCP</sequence>
<evidence type="ECO:0000256" key="1">
    <source>
        <dbReference type="SAM" id="MobiDB-lite"/>
    </source>
</evidence>
<feature type="compositionally biased region" description="Polar residues" evidence="1">
    <location>
        <begin position="237"/>
        <end position="247"/>
    </location>
</feature>